<dbReference type="PANTHER" id="PTHR37610">
    <property type="entry name" value="CCHC-TYPE DOMAIN-CONTAINING PROTEIN"/>
    <property type="match status" value="1"/>
</dbReference>
<proteinExistence type="predicted"/>
<dbReference type="EMBL" id="NBSK02000004">
    <property type="protein sequence ID" value="KAJ0212282.1"/>
    <property type="molecule type" value="Genomic_DNA"/>
</dbReference>
<dbReference type="PANTHER" id="PTHR37610:SF98">
    <property type="entry name" value="TRANSCRIPTION FACTOR INTERACTOR AND REGULATOR CCHC(ZN) FAMILY"/>
    <property type="match status" value="1"/>
</dbReference>
<name>A0A9R1XLW2_LACSA</name>
<keyword evidence="2" id="KW-1185">Reference proteome</keyword>
<dbReference type="Proteomes" id="UP000235145">
    <property type="component" value="Unassembled WGS sequence"/>
</dbReference>
<gene>
    <name evidence="1" type="ORF">LSAT_V11C400208440</name>
</gene>
<evidence type="ECO:0008006" key="3">
    <source>
        <dbReference type="Google" id="ProtNLM"/>
    </source>
</evidence>
<sequence>MIKGWLTTAMEKDFRSSVKYANTTSDIWSDIEDLRTKATIHDDKEGRSIFSSYHTKLRSIWDEIQLTTPTPRCDCTGCSYDLGKRLNESRDKERMSGFLMGLNSEYPIIKARILSIKPTPSLEWHIILLLRTNSNEPSQLLKGLITKQRRFKLLFKIKRNLVAITNNNTKRSCKRISPRKEASINQNDALLRKEGIQQRKLLQPHWISRWWPNKSKQENGQAKIFICKLGIKPHTRVDWRSIPKIAQAFFKR</sequence>
<comment type="caution">
    <text evidence="1">The sequence shown here is derived from an EMBL/GenBank/DDBJ whole genome shotgun (WGS) entry which is preliminary data.</text>
</comment>
<accession>A0A9R1XLW2</accession>
<evidence type="ECO:0000313" key="2">
    <source>
        <dbReference type="Proteomes" id="UP000235145"/>
    </source>
</evidence>
<protein>
    <recommendedName>
        <fullName evidence="3">Retrotransposon gag domain-containing protein</fullName>
    </recommendedName>
</protein>
<organism evidence="1 2">
    <name type="scientific">Lactuca sativa</name>
    <name type="common">Garden lettuce</name>
    <dbReference type="NCBI Taxonomy" id="4236"/>
    <lineage>
        <taxon>Eukaryota</taxon>
        <taxon>Viridiplantae</taxon>
        <taxon>Streptophyta</taxon>
        <taxon>Embryophyta</taxon>
        <taxon>Tracheophyta</taxon>
        <taxon>Spermatophyta</taxon>
        <taxon>Magnoliopsida</taxon>
        <taxon>eudicotyledons</taxon>
        <taxon>Gunneridae</taxon>
        <taxon>Pentapetalae</taxon>
        <taxon>asterids</taxon>
        <taxon>campanulids</taxon>
        <taxon>Asterales</taxon>
        <taxon>Asteraceae</taxon>
        <taxon>Cichorioideae</taxon>
        <taxon>Cichorieae</taxon>
        <taxon>Lactucinae</taxon>
        <taxon>Lactuca</taxon>
    </lineage>
</organism>
<reference evidence="1 2" key="1">
    <citation type="journal article" date="2017" name="Nat. Commun.">
        <title>Genome assembly with in vitro proximity ligation data and whole-genome triplication in lettuce.</title>
        <authorList>
            <person name="Reyes-Chin-Wo S."/>
            <person name="Wang Z."/>
            <person name="Yang X."/>
            <person name="Kozik A."/>
            <person name="Arikit S."/>
            <person name="Song C."/>
            <person name="Xia L."/>
            <person name="Froenicke L."/>
            <person name="Lavelle D.O."/>
            <person name="Truco M.J."/>
            <person name="Xia R."/>
            <person name="Zhu S."/>
            <person name="Xu C."/>
            <person name="Xu H."/>
            <person name="Xu X."/>
            <person name="Cox K."/>
            <person name="Korf I."/>
            <person name="Meyers B.C."/>
            <person name="Michelmore R.W."/>
        </authorList>
    </citation>
    <scope>NUCLEOTIDE SEQUENCE [LARGE SCALE GENOMIC DNA]</scope>
    <source>
        <strain evidence="2">cv. Salinas</strain>
        <tissue evidence="1">Seedlings</tissue>
    </source>
</reference>
<dbReference type="AlphaFoldDB" id="A0A9R1XLW2"/>
<evidence type="ECO:0000313" key="1">
    <source>
        <dbReference type="EMBL" id="KAJ0212282.1"/>
    </source>
</evidence>